<dbReference type="EMBL" id="BK016184">
    <property type="protein sequence ID" value="DAG00891.1"/>
    <property type="molecule type" value="Genomic_DNA"/>
</dbReference>
<protein>
    <submittedName>
        <fullName evidence="1">Ethanolamine utilization protein</fullName>
    </submittedName>
</protein>
<sequence>MANGINSVIRIPSSPGKEFFRMWLNFLRPFHMMSDRQVDVAATMLNLRFELGRVITDEFLLDKVVMSADSRRRIEEECGVTPEHLQMLLTKLKRANFITDGKINPRFVPRFNDGDDSFKLMLYFDFNGKQVSS</sequence>
<proteinExistence type="predicted"/>
<accession>A0A8S5V2P5</accession>
<organism evidence="1">
    <name type="scientific">CrAss-like virus sp. ctelJ1</name>
    <dbReference type="NCBI Taxonomy" id="2825838"/>
    <lineage>
        <taxon>Viruses</taxon>
        <taxon>Duplodnaviria</taxon>
        <taxon>Heunggongvirae</taxon>
        <taxon>Uroviricota</taxon>
        <taxon>Caudoviricetes</taxon>
        <taxon>Crassvirales</taxon>
    </lineage>
</organism>
<name>A0A8S5V2P5_9CAUD</name>
<reference evidence="1" key="1">
    <citation type="journal article" date="2021" name="Proc. Natl. Acad. Sci. U.S.A.">
        <title>A Catalog of Tens of Thousands of Viruses from Human Metagenomes Reveals Hidden Associations with Chronic Diseases.</title>
        <authorList>
            <person name="Tisza M.J."/>
            <person name="Buck C.B."/>
        </authorList>
    </citation>
    <scope>NUCLEOTIDE SEQUENCE</scope>
    <source>
        <strain evidence="1">CtelJ1</strain>
    </source>
</reference>
<evidence type="ECO:0000313" key="1">
    <source>
        <dbReference type="EMBL" id="DAG00891.1"/>
    </source>
</evidence>